<evidence type="ECO:0000313" key="3">
    <source>
        <dbReference type="Proteomes" id="UP000241284"/>
    </source>
</evidence>
<feature type="domain" description="AAA" evidence="1">
    <location>
        <begin position="7"/>
        <end position="112"/>
    </location>
</feature>
<comment type="caution">
    <text evidence="2">The sequence shown here is derived from an EMBL/GenBank/DDBJ whole genome shotgun (WGS) entry which is preliminary data.</text>
</comment>
<dbReference type="Proteomes" id="UP000241284">
    <property type="component" value="Unassembled WGS sequence"/>
</dbReference>
<reference evidence="2 3" key="1">
    <citation type="submission" date="2017-04" db="EMBL/GenBank/DDBJ databases">
        <title>Novel microbial lineages endemic to geothermal iron-oxide mats fill important gaps in the evolutionary history of Archaea.</title>
        <authorList>
            <person name="Jay Z.J."/>
            <person name="Beam J.P."/>
            <person name="Dlakic M."/>
            <person name="Rusch D.B."/>
            <person name="Kozubal M.A."/>
            <person name="Inskeep W.P."/>
        </authorList>
    </citation>
    <scope>NUCLEOTIDE SEQUENCE [LARGE SCALE GENOMIC DNA]</scope>
    <source>
        <strain evidence="2">ECH_B_2</strain>
    </source>
</reference>
<dbReference type="PANTHER" id="PTHR33295">
    <property type="entry name" value="ATPASE"/>
    <property type="match status" value="1"/>
</dbReference>
<organism evidence="2 3">
    <name type="scientific">Candidatus Marsarchaeota G2 archaeon ECH_B_2</name>
    <dbReference type="NCBI Taxonomy" id="1978160"/>
    <lineage>
        <taxon>Archaea</taxon>
        <taxon>Candidatus Marsarchaeota</taxon>
        <taxon>Candidatus Marsarchaeota group 2</taxon>
    </lineage>
</organism>
<dbReference type="InterPro" id="IPR041682">
    <property type="entry name" value="AAA_14"/>
</dbReference>
<name>A0A2R6B7M5_9ARCH</name>
<evidence type="ECO:0000313" key="2">
    <source>
        <dbReference type="EMBL" id="PSN94649.1"/>
    </source>
</evidence>
<gene>
    <name evidence="2" type="ORF">B9Q06_08280</name>
</gene>
<proteinExistence type="predicted"/>
<accession>A0A2R6B7M5</accession>
<dbReference type="Pfam" id="PF13173">
    <property type="entry name" value="AAA_14"/>
    <property type="match status" value="1"/>
</dbReference>
<sequence>MFLSIKELSHRVLKENIVYIDFEHERLMGLDAVHLEDMLKVYYELYSPSEKFPIYLFLNEVQNVKDWDKWVRRVQADGRYRIYLTRSSSKLSSEIATSLRGRSVSYTGFSVQF</sequence>
<dbReference type="PANTHER" id="PTHR33295:SF8">
    <property type="entry name" value="AAA+ ATPASE DOMAIN-CONTAINING PROTEIN"/>
    <property type="match status" value="1"/>
</dbReference>
<dbReference type="AlphaFoldDB" id="A0A2R6B7M5"/>
<dbReference type="EMBL" id="NEXH01000020">
    <property type="protein sequence ID" value="PSN94649.1"/>
    <property type="molecule type" value="Genomic_DNA"/>
</dbReference>
<evidence type="ECO:0000259" key="1">
    <source>
        <dbReference type="Pfam" id="PF13173"/>
    </source>
</evidence>
<protein>
    <recommendedName>
        <fullName evidence="1">AAA domain-containing protein</fullName>
    </recommendedName>
</protein>